<comment type="similarity">
    <text evidence="1">Belongs to the universal ribosomal protein uL3 family.</text>
</comment>
<keyword evidence="2" id="KW-0699">rRNA-binding</keyword>
<evidence type="ECO:0000256" key="5">
    <source>
        <dbReference type="ARBA" id="ARBA00023274"/>
    </source>
</evidence>
<name>A0A1F4ZAP2_9BACT</name>
<feature type="region of interest" description="Disordered" evidence="7">
    <location>
        <begin position="104"/>
        <end position="148"/>
    </location>
</feature>
<dbReference type="STRING" id="1797259.A2989_00560"/>
<dbReference type="FunFam" id="2.40.30.10:FF:000004">
    <property type="entry name" value="50S ribosomal protein L3"/>
    <property type="match status" value="1"/>
</dbReference>
<gene>
    <name evidence="8" type="ORF">A2989_00560</name>
</gene>
<dbReference type="GO" id="GO:0006412">
    <property type="term" value="P:translation"/>
    <property type="evidence" value="ECO:0007669"/>
    <property type="project" value="UniProtKB-UniRule"/>
</dbReference>
<dbReference type="InterPro" id="IPR009000">
    <property type="entry name" value="Transl_B-barrel_sf"/>
</dbReference>
<dbReference type="InterPro" id="IPR000597">
    <property type="entry name" value="Ribosomal_uL3"/>
</dbReference>
<reference evidence="8 9" key="1">
    <citation type="journal article" date="2016" name="Nat. Commun.">
        <title>Thousands of microbial genomes shed light on interconnected biogeochemical processes in an aquifer system.</title>
        <authorList>
            <person name="Anantharaman K."/>
            <person name="Brown C.T."/>
            <person name="Hug L.A."/>
            <person name="Sharon I."/>
            <person name="Castelle C.J."/>
            <person name="Probst A.J."/>
            <person name="Thomas B.C."/>
            <person name="Singh A."/>
            <person name="Wilkins M.J."/>
            <person name="Karaoz U."/>
            <person name="Brodie E.L."/>
            <person name="Williams K.H."/>
            <person name="Hubbard S.S."/>
            <person name="Banfield J.F."/>
        </authorList>
    </citation>
    <scope>NUCLEOTIDE SEQUENCE [LARGE SCALE GENOMIC DNA]</scope>
</reference>
<dbReference type="GO" id="GO:1990904">
    <property type="term" value="C:ribonucleoprotein complex"/>
    <property type="evidence" value="ECO:0007669"/>
    <property type="project" value="UniProtKB-KW"/>
</dbReference>
<dbReference type="GO" id="GO:0005840">
    <property type="term" value="C:ribosome"/>
    <property type="evidence" value="ECO:0007669"/>
    <property type="project" value="UniProtKB-UniRule"/>
</dbReference>
<evidence type="ECO:0000256" key="3">
    <source>
        <dbReference type="ARBA" id="ARBA00022884"/>
    </source>
</evidence>
<dbReference type="SUPFAM" id="SSF50447">
    <property type="entry name" value="Translation proteins"/>
    <property type="match status" value="1"/>
</dbReference>
<evidence type="ECO:0000256" key="7">
    <source>
        <dbReference type="SAM" id="MobiDB-lite"/>
    </source>
</evidence>
<comment type="caution">
    <text evidence="8">The sequence shown here is derived from an EMBL/GenBank/DDBJ whole genome shotgun (WGS) entry which is preliminary data.</text>
</comment>
<dbReference type="Gene3D" id="2.40.30.10">
    <property type="entry name" value="Translation factors"/>
    <property type="match status" value="1"/>
</dbReference>
<dbReference type="Pfam" id="PF00297">
    <property type="entry name" value="Ribosomal_L3"/>
    <property type="match status" value="1"/>
</dbReference>
<dbReference type="Proteomes" id="UP000177080">
    <property type="component" value="Unassembled WGS sequence"/>
</dbReference>
<keyword evidence="4 8" id="KW-0689">Ribosomal protein</keyword>
<protein>
    <recommendedName>
        <fullName evidence="6">50S ribosomal protein L3</fullName>
    </recommendedName>
</protein>
<dbReference type="EMBL" id="MEXN01000007">
    <property type="protein sequence ID" value="OGD03308.1"/>
    <property type="molecule type" value="Genomic_DNA"/>
</dbReference>
<evidence type="ECO:0000256" key="6">
    <source>
        <dbReference type="NCBIfam" id="TIGR03625"/>
    </source>
</evidence>
<proteinExistence type="inferred from homology"/>
<evidence type="ECO:0000256" key="2">
    <source>
        <dbReference type="ARBA" id="ARBA00022730"/>
    </source>
</evidence>
<dbReference type="InterPro" id="IPR019927">
    <property type="entry name" value="Ribosomal_uL3_bac/org-type"/>
</dbReference>
<evidence type="ECO:0000313" key="9">
    <source>
        <dbReference type="Proteomes" id="UP000177080"/>
    </source>
</evidence>
<evidence type="ECO:0000256" key="1">
    <source>
        <dbReference type="ARBA" id="ARBA00006540"/>
    </source>
</evidence>
<dbReference type="PANTHER" id="PTHR11229">
    <property type="entry name" value="50S RIBOSOMAL PROTEIN L3"/>
    <property type="match status" value="1"/>
</dbReference>
<dbReference type="AlphaFoldDB" id="A0A1F4ZAP2"/>
<keyword evidence="3" id="KW-0694">RNA-binding</keyword>
<organism evidence="8 9">
    <name type="scientific">Candidatus Amesbacteria bacterium RIFCSPLOWO2_01_FULL_48_25</name>
    <dbReference type="NCBI Taxonomy" id="1797259"/>
    <lineage>
        <taxon>Bacteria</taxon>
        <taxon>Candidatus Amesiibacteriota</taxon>
    </lineage>
</organism>
<dbReference type="GO" id="GO:0003735">
    <property type="term" value="F:structural constituent of ribosome"/>
    <property type="evidence" value="ECO:0007669"/>
    <property type="project" value="UniProtKB-UniRule"/>
</dbReference>
<accession>A0A1F4ZAP2</accession>
<evidence type="ECO:0000313" key="8">
    <source>
        <dbReference type="EMBL" id="OGD03308.1"/>
    </source>
</evidence>
<keyword evidence="5" id="KW-0687">Ribonucleoprotein</keyword>
<dbReference type="GO" id="GO:0019843">
    <property type="term" value="F:rRNA binding"/>
    <property type="evidence" value="ECO:0007669"/>
    <property type="project" value="UniProtKB-KW"/>
</dbReference>
<dbReference type="NCBIfam" id="TIGR03625">
    <property type="entry name" value="L3_bact"/>
    <property type="match status" value="1"/>
</dbReference>
<dbReference type="PANTHER" id="PTHR11229:SF16">
    <property type="entry name" value="LARGE RIBOSOMAL SUBUNIT PROTEIN UL3C"/>
    <property type="match status" value="1"/>
</dbReference>
<sequence>MNTIFAKKIGMTGKYTPDRARVGVTTLRVFPTTVVGLRTKDKHGYEAVVVKSQVTSHKSQLREIRTGEKMEPGTEIKLEEVLKVGDVVRVAGISKGKGFAGVVKRHGFAGGPRTHGQSDRERAPGSSGSTTTPGRVYKGKRRAGRMGNERISVKGLKVLEVDTQNNLLTIIGSVPGSRGGQLEVSRI</sequence>
<evidence type="ECO:0000256" key="4">
    <source>
        <dbReference type="ARBA" id="ARBA00022980"/>
    </source>
</evidence>